<organism evidence="9 10">
    <name type="scientific">Amnimonas aquatica</name>
    <dbReference type="NCBI Taxonomy" id="2094561"/>
    <lineage>
        <taxon>Bacteria</taxon>
        <taxon>Pseudomonadati</taxon>
        <taxon>Pseudomonadota</taxon>
        <taxon>Gammaproteobacteria</taxon>
        <taxon>Moraxellales</taxon>
        <taxon>Moraxellaceae</taxon>
        <taxon>Amnimonas</taxon>
    </lineage>
</organism>
<protein>
    <recommendedName>
        <fullName evidence="3">guanosine-3',5'-bis(diphosphate) 3'-diphosphatase</fullName>
        <ecNumber evidence="3">3.1.7.2</ecNumber>
    </recommendedName>
</protein>
<dbReference type="InterPro" id="IPR003607">
    <property type="entry name" value="HD/PDEase_dom"/>
</dbReference>
<proteinExistence type="inferred from homology"/>
<dbReference type="Pfam" id="PF13291">
    <property type="entry name" value="ACT_4"/>
    <property type="match status" value="1"/>
</dbReference>
<evidence type="ECO:0000313" key="9">
    <source>
        <dbReference type="EMBL" id="PQA41136.1"/>
    </source>
</evidence>
<dbReference type="InterPro" id="IPR033655">
    <property type="entry name" value="TGS_RelA/SpoT"/>
</dbReference>
<evidence type="ECO:0000259" key="7">
    <source>
        <dbReference type="PROSITE" id="PS51831"/>
    </source>
</evidence>
<comment type="caution">
    <text evidence="9">The sequence shown here is derived from an EMBL/GenBank/DDBJ whole genome shotgun (WGS) entry which is preliminary data.</text>
</comment>
<keyword evidence="1" id="KW-0378">Hydrolase</keyword>
<dbReference type="PROSITE" id="PS51671">
    <property type="entry name" value="ACT"/>
    <property type="match status" value="1"/>
</dbReference>
<dbReference type="SUPFAM" id="SSF109604">
    <property type="entry name" value="HD-domain/PDEase-like"/>
    <property type="match status" value="1"/>
</dbReference>
<dbReference type="EC" id="3.1.7.2" evidence="3"/>
<evidence type="ECO:0000256" key="4">
    <source>
        <dbReference type="ARBA" id="ARBA00047968"/>
    </source>
</evidence>
<dbReference type="GO" id="GO:0005886">
    <property type="term" value="C:plasma membrane"/>
    <property type="evidence" value="ECO:0007669"/>
    <property type="project" value="TreeGrafter"/>
</dbReference>
<dbReference type="SMART" id="SM00954">
    <property type="entry name" value="RelA_SpoT"/>
    <property type="match status" value="1"/>
</dbReference>
<dbReference type="GO" id="GO:0015970">
    <property type="term" value="P:guanosine tetraphosphate biosynthetic process"/>
    <property type="evidence" value="ECO:0007669"/>
    <property type="project" value="UniProtKB-UniPathway"/>
</dbReference>
<dbReference type="Proteomes" id="UP000243900">
    <property type="component" value="Unassembled WGS sequence"/>
</dbReference>
<gene>
    <name evidence="9" type="ORF">C5O18_06340</name>
</gene>
<dbReference type="InterPro" id="IPR045600">
    <property type="entry name" value="RelA/SpoT_AH_RIS"/>
</dbReference>
<dbReference type="InterPro" id="IPR007685">
    <property type="entry name" value="RelA_SpoT"/>
</dbReference>
<dbReference type="InterPro" id="IPR045865">
    <property type="entry name" value="ACT-like_dom_sf"/>
</dbReference>
<dbReference type="FunFam" id="3.10.20.30:FF:000002">
    <property type="entry name" value="GTP pyrophosphokinase (RelA/SpoT)"/>
    <property type="match status" value="1"/>
</dbReference>
<dbReference type="Gene3D" id="3.30.70.260">
    <property type="match status" value="1"/>
</dbReference>
<dbReference type="Gene3D" id="3.30.460.10">
    <property type="entry name" value="Beta Polymerase, domain 2"/>
    <property type="match status" value="1"/>
</dbReference>
<dbReference type="Pfam" id="PF19296">
    <property type="entry name" value="RelA_AH_RIS"/>
    <property type="match status" value="1"/>
</dbReference>
<dbReference type="SUPFAM" id="SSF81271">
    <property type="entry name" value="TGS-like"/>
    <property type="match status" value="1"/>
</dbReference>
<dbReference type="PROSITE" id="PS51831">
    <property type="entry name" value="HD"/>
    <property type="match status" value="1"/>
</dbReference>
<dbReference type="SUPFAM" id="SSF81301">
    <property type="entry name" value="Nucleotidyltransferase"/>
    <property type="match status" value="1"/>
</dbReference>
<feature type="domain" description="HD" evidence="7">
    <location>
        <begin position="46"/>
        <end position="145"/>
    </location>
</feature>
<name>A0A2P6AS48_9GAMM</name>
<sequence length="708" mass="79187">MSSGIDALCDRLQTYLTSDQVEEVRRAYLFSEKAHLGQFRRNGDPYVTHPLAVAHILCDMHMDHQSLMAAMLHDVIEDTGVSKEALTSEFGADVAALVDGVTKLTQVHFNSKAEAQAENFRKMILAMTQDVRVIVVKLADRLHNMRTLDVLTVEKRKRVARETLEIYAPIAMRLGMNDIRIEYEELGFQAIWPMRAERIRRAVLAARGHRKEMVTSLEVAIGERLGAEGIKARVEGREKHLYSIYQKMREKQRSFSEIMDVYGFRVIVDGVDACYRTLGIVHNLYKPIPGKFKDYIAIPKTNGYQSLHTVLKGPRGVPIEVQIRSEAMDAMASNGIAAHWLYKSDGFTNTSQTRAREWMKSLLELQRNAGDSMEFIESVKIDLFPDEVYIFTPKGRILTLPRGATPVDFAYAVHSDIGDTCVAARVDNRLAPLSLPLTTGQTVEIVTAPGARPNPGWLDFVVTSRARAKIRHYLKDQQQGESRDLGLRLLDKALSGLGSKLDALPEKRVRKVLGELGMTDTEALLESIGLGNQVPQIIARRLVPEDDHPAVSRTVQRQAGKGISIRGTEGLVVSYARCCRPLPGDEIMGHLSSGRGVVIHRHKCRNMAAESRANPDKCVPLRWADTVSREFQSELRIALANQRGLLAVIAREVTDSDANIEHINVEEKGSHHGVMQLGLQVRDRIHLAQIIKRIRILPGVDKVTRVKA</sequence>
<dbReference type="FunFam" id="1.10.3210.10:FF:000001">
    <property type="entry name" value="GTP pyrophosphokinase RelA"/>
    <property type="match status" value="1"/>
</dbReference>
<dbReference type="InterPro" id="IPR002912">
    <property type="entry name" value="ACT_dom"/>
</dbReference>
<dbReference type="NCBIfam" id="TIGR00691">
    <property type="entry name" value="spoT_relA"/>
    <property type="match status" value="1"/>
</dbReference>
<feature type="domain" description="ACT" evidence="6">
    <location>
        <begin position="634"/>
        <end position="708"/>
    </location>
</feature>
<dbReference type="GO" id="GO:0008728">
    <property type="term" value="F:GTP diphosphokinase activity"/>
    <property type="evidence" value="ECO:0007669"/>
    <property type="project" value="TreeGrafter"/>
</dbReference>
<dbReference type="GO" id="GO:0042594">
    <property type="term" value="P:response to starvation"/>
    <property type="evidence" value="ECO:0007669"/>
    <property type="project" value="TreeGrafter"/>
</dbReference>
<dbReference type="InterPro" id="IPR006674">
    <property type="entry name" value="HD_domain"/>
</dbReference>
<dbReference type="PANTHER" id="PTHR21262:SF36">
    <property type="entry name" value="BIFUNCTIONAL (P)PPGPP SYNTHASE_HYDROLASE SPOT"/>
    <property type="match status" value="1"/>
</dbReference>
<dbReference type="AlphaFoldDB" id="A0A2P6AS48"/>
<dbReference type="EMBL" id="PTQZ01000135">
    <property type="protein sequence ID" value="PQA41136.1"/>
    <property type="molecule type" value="Genomic_DNA"/>
</dbReference>
<evidence type="ECO:0000259" key="6">
    <source>
        <dbReference type="PROSITE" id="PS51671"/>
    </source>
</evidence>
<dbReference type="RefSeq" id="WP_105192485.1">
    <property type="nucleotide sequence ID" value="NZ_PTQZ01000135.1"/>
</dbReference>
<dbReference type="InterPro" id="IPR004095">
    <property type="entry name" value="TGS"/>
</dbReference>
<dbReference type="CDD" id="cd00077">
    <property type="entry name" value="HDc"/>
    <property type="match status" value="1"/>
</dbReference>
<dbReference type="SUPFAM" id="SSF55021">
    <property type="entry name" value="ACT-like"/>
    <property type="match status" value="1"/>
</dbReference>
<evidence type="ECO:0000256" key="5">
    <source>
        <dbReference type="RuleBase" id="RU003847"/>
    </source>
</evidence>
<dbReference type="OrthoDB" id="9805041at2"/>
<comment type="pathway">
    <text evidence="2">Purine metabolism; ppGpp biosynthesis; ppGpp from GDP: step 1/1.</text>
</comment>
<dbReference type="GO" id="GO:0008893">
    <property type="term" value="F:guanosine-3',5'-bis(diphosphate) 3'-diphosphatase activity"/>
    <property type="evidence" value="ECO:0007669"/>
    <property type="project" value="UniProtKB-EC"/>
</dbReference>
<dbReference type="UniPathway" id="UPA00908">
    <property type="reaction ID" value="UER00886"/>
</dbReference>
<comment type="catalytic activity">
    <reaction evidence="4">
        <text>guanosine 3',5'-bis(diphosphate) + H2O = GDP + diphosphate + H(+)</text>
        <dbReference type="Rhea" id="RHEA:14253"/>
        <dbReference type="ChEBI" id="CHEBI:15377"/>
        <dbReference type="ChEBI" id="CHEBI:15378"/>
        <dbReference type="ChEBI" id="CHEBI:33019"/>
        <dbReference type="ChEBI" id="CHEBI:58189"/>
        <dbReference type="ChEBI" id="CHEBI:77828"/>
        <dbReference type="EC" id="3.1.7.2"/>
    </reaction>
</comment>
<feature type="domain" description="TGS" evidence="8">
    <location>
        <begin position="386"/>
        <end position="447"/>
    </location>
</feature>
<dbReference type="PROSITE" id="PS51880">
    <property type="entry name" value="TGS"/>
    <property type="match status" value="1"/>
</dbReference>
<dbReference type="InterPro" id="IPR012676">
    <property type="entry name" value="TGS-like"/>
</dbReference>
<dbReference type="FunFam" id="3.30.460.10:FF:000001">
    <property type="entry name" value="GTP pyrophosphokinase RelA"/>
    <property type="match status" value="1"/>
</dbReference>
<evidence type="ECO:0000256" key="1">
    <source>
        <dbReference type="ARBA" id="ARBA00022801"/>
    </source>
</evidence>
<evidence type="ECO:0000313" key="10">
    <source>
        <dbReference type="Proteomes" id="UP000243900"/>
    </source>
</evidence>
<reference evidence="10" key="1">
    <citation type="submission" date="2018-02" db="EMBL/GenBank/DDBJ databases">
        <title>Genome sequencing of Solimonas sp. HR-BB.</title>
        <authorList>
            <person name="Lee Y."/>
            <person name="Jeon C.O."/>
        </authorList>
    </citation>
    <scope>NUCLEOTIDE SEQUENCE [LARGE SCALE GENOMIC DNA]</scope>
    <source>
        <strain evidence="10">HR-E</strain>
    </source>
</reference>
<evidence type="ECO:0000256" key="2">
    <source>
        <dbReference type="ARBA" id="ARBA00024329"/>
    </source>
</evidence>
<dbReference type="Pfam" id="PF02824">
    <property type="entry name" value="TGS"/>
    <property type="match status" value="1"/>
</dbReference>
<dbReference type="Pfam" id="PF04607">
    <property type="entry name" value="RelA_SpoT"/>
    <property type="match status" value="1"/>
</dbReference>
<dbReference type="InterPro" id="IPR004811">
    <property type="entry name" value="RelA/Spo_fam"/>
</dbReference>
<dbReference type="NCBIfam" id="NF008303">
    <property type="entry name" value="PRK11092.1"/>
    <property type="match status" value="1"/>
</dbReference>
<dbReference type="InterPro" id="IPR043519">
    <property type="entry name" value="NT_sf"/>
</dbReference>
<dbReference type="InterPro" id="IPR012675">
    <property type="entry name" value="Beta-grasp_dom_sf"/>
</dbReference>
<evidence type="ECO:0000259" key="8">
    <source>
        <dbReference type="PROSITE" id="PS51880"/>
    </source>
</evidence>
<dbReference type="Gene3D" id="1.10.3210.10">
    <property type="entry name" value="Hypothetical protein af1432"/>
    <property type="match status" value="1"/>
</dbReference>
<dbReference type="CDD" id="cd01668">
    <property type="entry name" value="TGS_RSH"/>
    <property type="match status" value="1"/>
</dbReference>
<keyword evidence="10" id="KW-1185">Reference proteome</keyword>
<dbReference type="GO" id="GO:0015949">
    <property type="term" value="P:nucleobase-containing small molecule interconversion"/>
    <property type="evidence" value="ECO:0007669"/>
    <property type="project" value="UniProtKB-ARBA"/>
</dbReference>
<dbReference type="PANTHER" id="PTHR21262">
    <property type="entry name" value="GUANOSINE-3',5'-BIS DIPHOSPHATE 3'-PYROPHOSPHOHYDROLASE"/>
    <property type="match status" value="1"/>
</dbReference>
<comment type="function">
    <text evidence="5">In eubacteria ppGpp (guanosine 3'-diphosphate 5'-diphosphate) is a mediator of the stringent response that coordinates a variety of cellular activities in response to changes in nutritional abundance.</text>
</comment>
<comment type="similarity">
    <text evidence="5">Belongs to the relA/spoT family.</text>
</comment>
<accession>A0A2P6AS48</accession>
<dbReference type="SMART" id="SM00471">
    <property type="entry name" value="HDc"/>
    <property type="match status" value="1"/>
</dbReference>
<dbReference type="CDD" id="cd05399">
    <property type="entry name" value="NT_Rel-Spo_like"/>
    <property type="match status" value="1"/>
</dbReference>
<dbReference type="CDD" id="cd04876">
    <property type="entry name" value="ACT_RelA-SpoT"/>
    <property type="match status" value="1"/>
</dbReference>
<dbReference type="Pfam" id="PF13328">
    <property type="entry name" value="HD_4"/>
    <property type="match status" value="1"/>
</dbReference>
<dbReference type="Gene3D" id="3.10.20.30">
    <property type="match status" value="1"/>
</dbReference>
<evidence type="ECO:0000256" key="3">
    <source>
        <dbReference type="ARBA" id="ARBA00024387"/>
    </source>
</evidence>